<dbReference type="PROSITE" id="PS00164">
    <property type="entry name" value="ENOLASE"/>
    <property type="match status" value="1"/>
</dbReference>
<feature type="binding site" evidence="9">
    <location>
        <position position="395"/>
    </location>
    <ligand>
        <name>(2R)-2-phosphoglycerate</name>
        <dbReference type="ChEBI" id="CHEBI:58289"/>
    </ligand>
</feature>
<dbReference type="EC" id="4.2.1.11" evidence="3 9"/>
<feature type="binding site" evidence="9 12">
    <location>
        <position position="247"/>
    </location>
    <ligand>
        <name>Mg(2+)</name>
        <dbReference type="ChEBI" id="CHEBI:18420"/>
    </ligand>
</feature>
<name>A0A2M6WPA4_9BACT</name>
<keyword evidence="15" id="KW-0670">Pyruvate</keyword>
<dbReference type="GO" id="GO:0000287">
    <property type="term" value="F:magnesium ion binding"/>
    <property type="evidence" value="ECO:0007669"/>
    <property type="project" value="UniProtKB-UniRule"/>
</dbReference>
<evidence type="ECO:0000259" key="14">
    <source>
        <dbReference type="SMART" id="SM01193"/>
    </source>
</evidence>
<keyword evidence="7 9" id="KW-0324">Glycolysis</keyword>
<gene>
    <name evidence="9" type="primary">eno</name>
    <name evidence="15" type="ORF">COT98_02660</name>
</gene>
<evidence type="ECO:0000256" key="6">
    <source>
        <dbReference type="ARBA" id="ARBA00022842"/>
    </source>
</evidence>
<evidence type="ECO:0000256" key="10">
    <source>
        <dbReference type="PIRSR" id="PIRSR001400-1"/>
    </source>
</evidence>
<evidence type="ECO:0000256" key="12">
    <source>
        <dbReference type="PIRSR" id="PIRSR001400-3"/>
    </source>
</evidence>
<feature type="domain" description="Enolase C-terminal TIM barrel" evidence="13">
    <location>
        <begin position="144"/>
        <end position="421"/>
    </location>
</feature>
<reference evidence="16" key="1">
    <citation type="submission" date="2017-09" db="EMBL/GenBank/DDBJ databases">
        <title>Depth-based differentiation of microbial function through sediment-hosted aquifers and enrichment of novel symbionts in the deep terrestrial subsurface.</title>
        <authorList>
            <person name="Probst A.J."/>
            <person name="Ladd B."/>
            <person name="Jarett J.K."/>
            <person name="Geller-Mcgrath D.E."/>
            <person name="Sieber C.M.K."/>
            <person name="Emerson J.B."/>
            <person name="Anantharaman K."/>
            <person name="Thomas B.C."/>
            <person name="Malmstrom R."/>
            <person name="Stieglmeier M."/>
            <person name="Klingl A."/>
            <person name="Woyke T."/>
            <person name="Ryan C.M."/>
            <person name="Banfield J.F."/>
        </authorList>
    </citation>
    <scope>NUCLEOTIDE SEQUENCE [LARGE SCALE GENOMIC DNA]</scope>
</reference>
<dbReference type="PANTHER" id="PTHR11902:SF1">
    <property type="entry name" value="ENOLASE"/>
    <property type="match status" value="1"/>
</dbReference>
<dbReference type="PRINTS" id="PR00148">
    <property type="entry name" value="ENOLASE"/>
</dbReference>
<dbReference type="Gene3D" id="3.20.20.120">
    <property type="entry name" value="Enolase-like C-terminal domain"/>
    <property type="match status" value="1"/>
</dbReference>
<dbReference type="InterPro" id="IPR020810">
    <property type="entry name" value="Enolase_C"/>
</dbReference>
<evidence type="ECO:0000256" key="8">
    <source>
        <dbReference type="ARBA" id="ARBA00023239"/>
    </source>
</evidence>
<dbReference type="Gene3D" id="3.30.390.10">
    <property type="entry name" value="Enolase-like, N-terminal domain"/>
    <property type="match status" value="1"/>
</dbReference>
<organism evidence="15 16">
    <name type="scientific">Candidatus Falkowbacteria bacterium CG10_big_fil_rev_8_21_14_0_10_39_9</name>
    <dbReference type="NCBI Taxonomy" id="1974566"/>
    <lineage>
        <taxon>Bacteria</taxon>
        <taxon>Candidatus Falkowiibacteriota</taxon>
    </lineage>
</organism>
<comment type="similarity">
    <text evidence="2 9">Belongs to the enolase family.</text>
</comment>
<dbReference type="GO" id="GO:0000015">
    <property type="term" value="C:phosphopyruvate hydratase complex"/>
    <property type="evidence" value="ECO:0007669"/>
    <property type="project" value="InterPro"/>
</dbReference>
<feature type="binding site" evidence="11">
    <location>
        <position position="169"/>
    </location>
    <ligand>
        <name>substrate</name>
    </ligand>
</feature>
<comment type="function">
    <text evidence="9">Catalyzes the reversible conversion of 2-phosphoglycerate (2-PG) into phosphoenolpyruvate (PEP). It is essential for the degradation of carbohydrates via glycolysis.</text>
</comment>
<evidence type="ECO:0000256" key="5">
    <source>
        <dbReference type="ARBA" id="ARBA00022525"/>
    </source>
</evidence>
<dbReference type="SMART" id="SM01193">
    <property type="entry name" value="Enolase_N"/>
    <property type="match status" value="1"/>
</dbReference>
<dbReference type="SFLD" id="SFLDF00002">
    <property type="entry name" value="enolase"/>
    <property type="match status" value="1"/>
</dbReference>
<feature type="active site" description="Proton donor" evidence="9 10">
    <location>
        <position position="210"/>
    </location>
</feature>
<keyword evidence="5 9" id="KW-0964">Secreted</keyword>
<evidence type="ECO:0000313" key="16">
    <source>
        <dbReference type="Proteomes" id="UP000228900"/>
    </source>
</evidence>
<keyword evidence="8 9" id="KW-0456">Lyase</keyword>
<evidence type="ECO:0000259" key="13">
    <source>
        <dbReference type="SMART" id="SM01192"/>
    </source>
</evidence>
<dbReference type="AlphaFoldDB" id="A0A2M6WPA4"/>
<feature type="domain" description="Enolase N-terminal" evidence="14">
    <location>
        <begin position="4"/>
        <end position="134"/>
    </location>
</feature>
<comment type="subcellular location">
    <subcellularLocation>
        <location evidence="9">Cytoplasm</location>
    </subcellularLocation>
    <subcellularLocation>
        <location evidence="9">Secreted</location>
    </subcellularLocation>
    <subcellularLocation>
        <location evidence="9">Cell surface</location>
    </subcellularLocation>
    <text evidence="9">Fractions of enolase are present in both the cytoplasm and on the cell surface.</text>
</comment>
<comment type="cofactor">
    <cofactor evidence="9">
        <name>Mg(2+)</name>
        <dbReference type="ChEBI" id="CHEBI:18420"/>
    </cofactor>
    <text evidence="9">Binds a second Mg(2+) ion via substrate during catalysis.</text>
</comment>
<dbReference type="InterPro" id="IPR036849">
    <property type="entry name" value="Enolase-like_C_sf"/>
</dbReference>
<dbReference type="PANTHER" id="PTHR11902">
    <property type="entry name" value="ENOLASE"/>
    <property type="match status" value="1"/>
</dbReference>
<evidence type="ECO:0000256" key="2">
    <source>
        <dbReference type="ARBA" id="ARBA00009604"/>
    </source>
</evidence>
<dbReference type="UniPathway" id="UPA00109">
    <property type="reaction ID" value="UER00187"/>
</dbReference>
<evidence type="ECO:0000256" key="11">
    <source>
        <dbReference type="PIRSR" id="PIRSR001400-2"/>
    </source>
</evidence>
<accession>A0A2M6WPA4</accession>
<proteinExistence type="inferred from homology"/>
<dbReference type="EMBL" id="PFAQ01000041">
    <property type="protein sequence ID" value="PIT94619.1"/>
    <property type="molecule type" value="Genomic_DNA"/>
</dbReference>
<comment type="caution">
    <text evidence="15">The sequence shown here is derived from an EMBL/GenBank/DDBJ whole genome shotgun (WGS) entry which is preliminary data.</text>
</comment>
<evidence type="ECO:0000256" key="1">
    <source>
        <dbReference type="ARBA" id="ARBA00005031"/>
    </source>
</evidence>
<feature type="binding site" evidence="11">
    <location>
        <position position="292"/>
    </location>
    <ligand>
        <name>substrate</name>
    </ligand>
</feature>
<dbReference type="FunFam" id="3.30.390.10:FF:000001">
    <property type="entry name" value="Enolase"/>
    <property type="match status" value="1"/>
</dbReference>
<dbReference type="InterPro" id="IPR020811">
    <property type="entry name" value="Enolase_N"/>
</dbReference>
<dbReference type="GO" id="GO:0009986">
    <property type="term" value="C:cell surface"/>
    <property type="evidence" value="ECO:0007669"/>
    <property type="project" value="UniProtKB-SubCell"/>
</dbReference>
<protein>
    <recommendedName>
        <fullName evidence="4 9">Enolase</fullName>
        <ecNumber evidence="3 9">4.2.1.11</ecNumber>
    </recommendedName>
    <alternativeName>
        <fullName evidence="9">2-phospho-D-glycerate hydro-lyase</fullName>
    </alternativeName>
    <alternativeName>
        <fullName evidence="9">2-phosphoglycerate dehydratase</fullName>
    </alternativeName>
</protein>
<dbReference type="InterPro" id="IPR000941">
    <property type="entry name" value="Enolase"/>
</dbReference>
<feature type="binding site" evidence="11">
    <location>
        <position position="160"/>
    </location>
    <ligand>
        <name>substrate</name>
    </ligand>
</feature>
<dbReference type="InterPro" id="IPR020809">
    <property type="entry name" value="Enolase_CS"/>
</dbReference>
<dbReference type="GO" id="GO:0004634">
    <property type="term" value="F:phosphopyruvate hydratase activity"/>
    <property type="evidence" value="ECO:0007669"/>
    <property type="project" value="UniProtKB-UniRule"/>
</dbReference>
<feature type="binding site" evidence="11">
    <location>
        <position position="395"/>
    </location>
    <ligand>
        <name>substrate</name>
    </ligand>
</feature>
<dbReference type="SFLD" id="SFLDS00001">
    <property type="entry name" value="Enolase"/>
    <property type="match status" value="1"/>
</dbReference>
<feature type="binding site" evidence="11">
    <location>
        <begin position="371"/>
        <end position="374"/>
    </location>
    <ligand>
        <name>substrate</name>
    </ligand>
</feature>
<feature type="binding site" evidence="9 12">
    <location>
        <position position="319"/>
    </location>
    <ligand>
        <name>Mg(2+)</name>
        <dbReference type="ChEBI" id="CHEBI:18420"/>
    </ligand>
</feature>
<feature type="binding site" evidence="9">
    <location>
        <position position="344"/>
    </location>
    <ligand>
        <name>(2R)-2-phosphoglycerate</name>
        <dbReference type="ChEBI" id="CHEBI:58289"/>
    </ligand>
</feature>
<evidence type="ECO:0000256" key="7">
    <source>
        <dbReference type="ARBA" id="ARBA00023152"/>
    </source>
</evidence>
<dbReference type="GO" id="GO:0006096">
    <property type="term" value="P:glycolytic process"/>
    <property type="evidence" value="ECO:0007669"/>
    <property type="project" value="UniProtKB-UniRule"/>
</dbReference>
<feature type="binding site" evidence="9">
    <location>
        <position position="373"/>
    </location>
    <ligand>
        <name>(2R)-2-phosphoglycerate</name>
        <dbReference type="ChEBI" id="CHEBI:58289"/>
    </ligand>
</feature>
<dbReference type="SFLD" id="SFLDG00178">
    <property type="entry name" value="enolase"/>
    <property type="match status" value="1"/>
</dbReference>
<feature type="binding site" evidence="9">
    <location>
        <position position="168"/>
    </location>
    <ligand>
        <name>(2R)-2-phosphoglycerate</name>
        <dbReference type="ChEBI" id="CHEBI:58289"/>
    </ligand>
</feature>
<dbReference type="SMART" id="SM01192">
    <property type="entry name" value="Enolase_C"/>
    <property type="match status" value="1"/>
</dbReference>
<dbReference type="SUPFAM" id="SSF51604">
    <property type="entry name" value="Enolase C-terminal domain-like"/>
    <property type="match status" value="1"/>
</dbReference>
<evidence type="ECO:0000256" key="3">
    <source>
        <dbReference type="ARBA" id="ARBA00012058"/>
    </source>
</evidence>
<dbReference type="CDD" id="cd03313">
    <property type="entry name" value="enolase"/>
    <property type="match status" value="1"/>
</dbReference>
<comment type="pathway">
    <text evidence="1 9">Carbohydrate degradation; glycolysis; pyruvate from D-glyceraldehyde 3-phosphate: step 4/5.</text>
</comment>
<evidence type="ECO:0000313" key="15">
    <source>
        <dbReference type="EMBL" id="PIT94619.1"/>
    </source>
</evidence>
<feature type="binding site" evidence="11">
    <location>
        <position position="319"/>
    </location>
    <ligand>
        <name>substrate</name>
    </ligand>
</feature>
<keyword evidence="9 12" id="KW-0479">Metal-binding</keyword>
<evidence type="ECO:0000256" key="4">
    <source>
        <dbReference type="ARBA" id="ARBA00017068"/>
    </source>
</evidence>
<dbReference type="GO" id="GO:0005576">
    <property type="term" value="C:extracellular region"/>
    <property type="evidence" value="ECO:0007669"/>
    <property type="project" value="UniProtKB-SubCell"/>
</dbReference>
<keyword evidence="6 9" id="KW-0460">Magnesium</keyword>
<dbReference type="Pfam" id="PF00113">
    <property type="entry name" value="Enolase_C"/>
    <property type="match status" value="1"/>
</dbReference>
<dbReference type="NCBIfam" id="TIGR01060">
    <property type="entry name" value="eno"/>
    <property type="match status" value="1"/>
</dbReference>
<sequence length="422" mass="46942">MNKIKQILAREILDSRGNPTVEAKVVLDNKLVAKAAVPSGASTGQHEALELRDGNQKRYSGKGVLKAVDNINKIIAPKLKGLDPTKQQLIDNLMLQLDGTKNKSRLGANAILAVSLAAARAGALAKRQELFVHLARTYKFSTSKYILPTPSFNIWNGGAHASTNLDFQEFMVMPLKKTTFAEKVRMGAEVFHELGRILKANKMDTDLGNEGGYAPDIKSREQVIKMIILAIKQAGYQPGKDLSLGIDIGSSEFYNENEKSYYLPLDQKSFSAAELMVIYTDWVQKYPIVSIEDGLAENDWDNWQIMTKALGKKILLIGDDLFVTNQERLQIGIEYQAGNAILIKLNQIGTVTETMATIKLARKHNYKLMISHRSGETVDDFIADLAVAVSAEFIKSGSLARSERLAKYNRLLEIELELNKKW</sequence>
<dbReference type="PIRSF" id="PIRSF001400">
    <property type="entry name" value="Enolase"/>
    <property type="match status" value="1"/>
</dbReference>
<evidence type="ECO:0000256" key="9">
    <source>
        <dbReference type="HAMAP-Rule" id="MF_00318"/>
    </source>
</evidence>
<comment type="catalytic activity">
    <reaction evidence="9">
        <text>(2R)-2-phosphoglycerate = phosphoenolpyruvate + H2O</text>
        <dbReference type="Rhea" id="RHEA:10164"/>
        <dbReference type="ChEBI" id="CHEBI:15377"/>
        <dbReference type="ChEBI" id="CHEBI:58289"/>
        <dbReference type="ChEBI" id="CHEBI:58702"/>
        <dbReference type="EC" id="4.2.1.11"/>
    </reaction>
</comment>
<dbReference type="InterPro" id="IPR029017">
    <property type="entry name" value="Enolase-like_N"/>
</dbReference>
<keyword evidence="9" id="KW-0963">Cytoplasm</keyword>
<dbReference type="Pfam" id="PF03952">
    <property type="entry name" value="Enolase_N"/>
    <property type="match status" value="1"/>
</dbReference>
<dbReference type="SUPFAM" id="SSF54826">
    <property type="entry name" value="Enolase N-terminal domain-like"/>
    <property type="match status" value="1"/>
</dbReference>
<feature type="active site" description="Proton acceptor" evidence="9 10">
    <location>
        <position position="344"/>
    </location>
</feature>
<comment type="cofactor">
    <cofactor evidence="12">
        <name>Mg(2+)</name>
        <dbReference type="ChEBI" id="CHEBI:18420"/>
    </cofactor>
    <text evidence="12">Mg(2+) is required for catalysis and for stabilizing the dimer.</text>
</comment>
<dbReference type="Proteomes" id="UP000228900">
    <property type="component" value="Unassembled WGS sequence"/>
</dbReference>
<feature type="binding site" evidence="9">
    <location>
        <position position="374"/>
    </location>
    <ligand>
        <name>(2R)-2-phosphoglycerate</name>
        <dbReference type="ChEBI" id="CHEBI:58289"/>
    </ligand>
</feature>
<dbReference type="HAMAP" id="MF_00318">
    <property type="entry name" value="Enolase"/>
    <property type="match status" value="1"/>
</dbReference>
<feature type="binding site" evidence="9 12">
    <location>
        <position position="292"/>
    </location>
    <ligand>
        <name>Mg(2+)</name>
        <dbReference type="ChEBI" id="CHEBI:18420"/>
    </ligand>
</feature>